<dbReference type="NCBIfam" id="NF003555">
    <property type="entry name" value="PRK05218.1"/>
    <property type="match status" value="1"/>
</dbReference>
<dbReference type="HAMAP" id="MF_00505">
    <property type="entry name" value="HSP90"/>
    <property type="match status" value="1"/>
</dbReference>
<dbReference type="CDD" id="cd16927">
    <property type="entry name" value="HATPase_Hsp90-like"/>
    <property type="match status" value="1"/>
</dbReference>
<dbReference type="Gene3D" id="3.30.565.10">
    <property type="entry name" value="Histidine kinase-like ATPase, C-terminal domain"/>
    <property type="match status" value="1"/>
</dbReference>
<evidence type="ECO:0000256" key="5">
    <source>
        <dbReference type="SAM" id="MobiDB-lite"/>
    </source>
</evidence>
<keyword evidence="3 7" id="KW-0067">ATP-binding</keyword>
<feature type="region of interest" description="Disordered" evidence="5">
    <location>
        <begin position="978"/>
        <end position="999"/>
    </location>
</feature>
<evidence type="ECO:0000256" key="3">
    <source>
        <dbReference type="ARBA" id="ARBA00022840"/>
    </source>
</evidence>
<dbReference type="SUPFAM" id="SSF55874">
    <property type="entry name" value="ATPase domain of HSP90 chaperone/DNA topoisomerase II/histidine kinase"/>
    <property type="match status" value="1"/>
</dbReference>
<organism evidence="7 8">
    <name type="scientific">Aureococcus anophagefferens</name>
    <name type="common">Harmful bloom alga</name>
    <dbReference type="NCBI Taxonomy" id="44056"/>
    <lineage>
        <taxon>Eukaryota</taxon>
        <taxon>Sar</taxon>
        <taxon>Stramenopiles</taxon>
        <taxon>Ochrophyta</taxon>
        <taxon>Pelagophyceae</taxon>
        <taxon>Pelagomonadales</taxon>
        <taxon>Pelagomonadaceae</taxon>
        <taxon>Aureococcus</taxon>
    </lineage>
</organism>
<dbReference type="Gene3D" id="3.30.230.80">
    <property type="match status" value="1"/>
</dbReference>
<evidence type="ECO:0000313" key="7">
    <source>
        <dbReference type="EMBL" id="KAK7254407.1"/>
    </source>
</evidence>
<evidence type="ECO:0000256" key="2">
    <source>
        <dbReference type="ARBA" id="ARBA00022741"/>
    </source>
</evidence>
<keyword evidence="2" id="KW-0547">Nucleotide-binding</keyword>
<evidence type="ECO:0000313" key="8">
    <source>
        <dbReference type="Proteomes" id="UP001363151"/>
    </source>
</evidence>
<protein>
    <submittedName>
        <fullName evidence="7">ATP-binding protein</fullName>
    </submittedName>
</protein>
<name>A0ABR1GEY4_AURAN</name>
<evidence type="ECO:0000256" key="4">
    <source>
        <dbReference type="ARBA" id="ARBA00023186"/>
    </source>
</evidence>
<dbReference type="InterPro" id="IPR020575">
    <property type="entry name" value="Hsp90_N"/>
</dbReference>
<dbReference type="InterPro" id="IPR001404">
    <property type="entry name" value="Hsp90_fam"/>
</dbReference>
<dbReference type="GO" id="GO:0005524">
    <property type="term" value="F:ATP binding"/>
    <property type="evidence" value="ECO:0007669"/>
    <property type="project" value="UniProtKB-KW"/>
</dbReference>
<dbReference type="PANTHER" id="PTHR11528">
    <property type="entry name" value="HEAT SHOCK PROTEIN 90 FAMILY MEMBER"/>
    <property type="match status" value="1"/>
</dbReference>
<dbReference type="InterPro" id="IPR036890">
    <property type="entry name" value="HATPase_C_sf"/>
</dbReference>
<dbReference type="InterPro" id="IPR037196">
    <property type="entry name" value="HSP90_C"/>
</dbReference>
<keyword evidence="8" id="KW-1185">Reference proteome</keyword>
<reference evidence="7 8" key="1">
    <citation type="submission" date="2024-03" db="EMBL/GenBank/DDBJ databases">
        <title>Aureococcus anophagefferens CCMP1851 and Kratosvirus quantuckense: Draft genome of a second virus-susceptible host strain in the model system.</title>
        <authorList>
            <person name="Chase E."/>
            <person name="Truchon A.R."/>
            <person name="Schepens W."/>
            <person name="Wilhelm S.W."/>
        </authorList>
    </citation>
    <scope>NUCLEOTIDE SEQUENCE [LARGE SCALE GENOMIC DNA]</scope>
    <source>
        <strain evidence="7 8">CCMP1851</strain>
    </source>
</reference>
<dbReference type="Pfam" id="PF13589">
    <property type="entry name" value="HATPase_c_3"/>
    <property type="match status" value="1"/>
</dbReference>
<dbReference type="InterPro" id="IPR003594">
    <property type="entry name" value="HATPase_dom"/>
</dbReference>
<dbReference type="SUPFAM" id="SSF110942">
    <property type="entry name" value="HSP90 C-terminal domain"/>
    <property type="match status" value="1"/>
</dbReference>
<sequence length="1134" mass="124264">MAPFVVKVGVGLDVDDDEAARLAACEADESQTVPVTAALNEDSPGEACDGAANFAGGLQGVLMAAVLGCIIGDMGESVNVATSSVAAVILAARMGRTAWREGTNRRSLSIHDSEDAQNQSIWDRLEWLAPHGVAGVKAFTEFVFPAGPNKHVRMHVNGPTQQGYVALGTHLDAHMWDWLNCQMRLVFATATATIVFTVMAVDGNLDPLSSKVYAAFKLTVPAGTAYLLGPLLAGHRNIGFVLINGKRCALRVFHTVLGIRDWRYGLILSWSVTPDEVDGEVARVRALAAELVELDDDDPDVLAALEDEESENARKDIRAEYVRYQLLERRKREALYRATHRDEIRARKALHYATHRDEIRAYQAQYCATHRDEIRASQAQYKATPSGRCAVLSSQLRDKYGTDYVAAFSIADRCRLAAAPAPRRAGACHAPVAEIARSRPPSSYPAISRAASSSSSEAEAPAAETPKPDAPPPPSTEEHTFQAETRSLLNIVSNALYTEREVFLRELLSNASDALEKCRLRRVSNEPTADGDDELHIAVTVDKERKTLTIEDSGIGMTASELGTNLGTIALSGSKKFAAEASKKGDDASSIIGQFGVGFYSAFMVGDAVTVESRSADPGAGPAYWRSEDGAETYGLGDGGSKTTRGSKITIQLKDDAAEYLDIHRLKEVVQKYSNFVAFPIKVAGETANGVGAVWAADPREVTEDQYAEFYRHTFKGAWDTPFFHHHFRAEAPLDVKCVLYVPSFHAEKGGMARLEPAVALYSRKVLIEDPCEAVAPDWMRFVKGVVDSEDLPLSISREKSQDRRLLDKLQDVVVRKFLRFLLDKAKQDRAKYLEFYAEYATFLKEGACHDHGRRQGRTRERNSQLQRLLSRPFSTRRRADLAKLLYFDTSSSAELTSLDEYVGRLPGDAKDDDDKIYYLHAPTRELALASPYYEAFKDSKRECLFVYNAIDDFVMSNLGTHNGRPIVAAERATFAAGGAAEEKTEESGGDENAPASRTLDDAESAFLARWMVRTLDDRLESVVPTDRLSSSPAVLADAESGAMRRMMALVAQQSTGEALPPLPKQKLEVNPKHPVVLALHDAAKRSSDDATALHAAHQLLDTAIVAAGLMDDARTMIPRLNKLLELALLKQDK</sequence>
<dbReference type="SMART" id="SM00387">
    <property type="entry name" value="HATPase_c"/>
    <property type="match status" value="1"/>
</dbReference>
<comment type="similarity">
    <text evidence="1">Belongs to the heat shock protein 90 family.</text>
</comment>
<evidence type="ECO:0000256" key="1">
    <source>
        <dbReference type="ARBA" id="ARBA00008239"/>
    </source>
</evidence>
<dbReference type="SUPFAM" id="SSF54211">
    <property type="entry name" value="Ribosomal protein S5 domain 2-like"/>
    <property type="match status" value="1"/>
</dbReference>
<dbReference type="EMBL" id="JBBJCI010000030">
    <property type="protein sequence ID" value="KAK7254407.1"/>
    <property type="molecule type" value="Genomic_DNA"/>
</dbReference>
<dbReference type="Gene3D" id="1.20.120.790">
    <property type="entry name" value="Heat shock protein 90, C-terminal domain"/>
    <property type="match status" value="1"/>
</dbReference>
<accession>A0ABR1GEY4</accession>
<gene>
    <name evidence="7" type="ORF">SO694_00150073</name>
</gene>
<dbReference type="Gene3D" id="3.40.50.11260">
    <property type="match status" value="1"/>
</dbReference>
<feature type="domain" description="Histidine kinase/HSP90-like ATPase" evidence="6">
    <location>
        <begin position="499"/>
        <end position="657"/>
    </location>
</feature>
<dbReference type="PRINTS" id="PR00775">
    <property type="entry name" value="HEATSHOCK90"/>
</dbReference>
<feature type="compositionally biased region" description="Low complexity" evidence="5">
    <location>
        <begin position="438"/>
        <end position="465"/>
    </location>
</feature>
<dbReference type="InterPro" id="IPR020568">
    <property type="entry name" value="Ribosomal_Su5_D2-typ_SF"/>
</dbReference>
<dbReference type="Pfam" id="PF00183">
    <property type="entry name" value="HSP90"/>
    <property type="match status" value="2"/>
</dbReference>
<comment type="caution">
    <text evidence="7">The sequence shown here is derived from an EMBL/GenBank/DDBJ whole genome shotgun (WGS) entry which is preliminary data.</text>
</comment>
<proteinExistence type="inferred from homology"/>
<evidence type="ECO:0000259" key="6">
    <source>
        <dbReference type="SMART" id="SM00387"/>
    </source>
</evidence>
<feature type="region of interest" description="Disordered" evidence="5">
    <location>
        <begin position="438"/>
        <end position="481"/>
    </location>
</feature>
<dbReference type="Proteomes" id="UP001363151">
    <property type="component" value="Unassembled WGS sequence"/>
</dbReference>
<keyword evidence="4" id="KW-0143">Chaperone</keyword>